<feature type="region of interest" description="Disordered" evidence="2">
    <location>
        <begin position="43"/>
        <end position="353"/>
    </location>
</feature>
<keyword evidence="6" id="KW-1185">Reference proteome</keyword>
<feature type="compositionally biased region" description="Acidic residues" evidence="2">
    <location>
        <begin position="149"/>
        <end position="159"/>
    </location>
</feature>
<comment type="caution">
    <text evidence="5">The sequence shown here is derived from an EMBL/GenBank/DDBJ whole genome shotgun (WGS) entry which is preliminary data.</text>
</comment>
<dbReference type="PANTHER" id="PTHR30329">
    <property type="entry name" value="STATOR ELEMENT OF FLAGELLAR MOTOR COMPLEX"/>
    <property type="match status" value="1"/>
</dbReference>
<feature type="compositionally biased region" description="Acidic residues" evidence="2">
    <location>
        <begin position="131"/>
        <end position="142"/>
    </location>
</feature>
<feature type="compositionally biased region" description="Low complexity" evidence="2">
    <location>
        <begin position="283"/>
        <end position="293"/>
    </location>
</feature>
<feature type="compositionally biased region" description="Acidic residues" evidence="2">
    <location>
        <begin position="271"/>
        <end position="282"/>
    </location>
</feature>
<protein>
    <submittedName>
        <fullName evidence="5">OmpA family protein</fullName>
    </submittedName>
</protein>
<dbReference type="Proteomes" id="UP001149009">
    <property type="component" value="Unassembled WGS sequence"/>
</dbReference>
<gene>
    <name evidence="5" type="ORF">NYR54_13300</name>
</gene>
<feature type="compositionally biased region" description="Low complexity" evidence="2">
    <location>
        <begin position="45"/>
        <end position="58"/>
    </location>
</feature>
<evidence type="ECO:0000256" key="1">
    <source>
        <dbReference type="PROSITE-ProRule" id="PRU00473"/>
    </source>
</evidence>
<feature type="compositionally biased region" description="Low complexity" evidence="2">
    <location>
        <begin position="83"/>
        <end position="92"/>
    </location>
</feature>
<feature type="compositionally biased region" description="Acidic residues" evidence="2">
    <location>
        <begin position="240"/>
        <end position="256"/>
    </location>
</feature>
<name>A0A9X2XAV6_9HYPH</name>
<feature type="chain" id="PRO_5040993760" evidence="3">
    <location>
        <begin position="26"/>
        <end position="677"/>
    </location>
</feature>
<proteinExistence type="predicted"/>
<dbReference type="Pfam" id="PF00691">
    <property type="entry name" value="OmpA"/>
    <property type="match status" value="1"/>
</dbReference>
<feature type="signal peptide" evidence="3">
    <location>
        <begin position="1"/>
        <end position="25"/>
    </location>
</feature>
<keyword evidence="3" id="KW-0732">Signal</keyword>
<feature type="compositionally biased region" description="Low complexity" evidence="2">
    <location>
        <begin position="227"/>
        <end position="239"/>
    </location>
</feature>
<feature type="compositionally biased region" description="Low complexity" evidence="2">
    <location>
        <begin position="257"/>
        <end position="270"/>
    </location>
</feature>
<dbReference type="AlphaFoldDB" id="A0A9X2XAV6"/>
<evidence type="ECO:0000313" key="6">
    <source>
        <dbReference type="Proteomes" id="UP001149009"/>
    </source>
</evidence>
<feature type="compositionally biased region" description="Acidic residues" evidence="2">
    <location>
        <begin position="200"/>
        <end position="226"/>
    </location>
</feature>
<dbReference type="InterPro" id="IPR050330">
    <property type="entry name" value="Bact_OuterMem_StrucFunc"/>
</dbReference>
<dbReference type="RefSeq" id="WP_261516170.1">
    <property type="nucleotide sequence ID" value="NZ_JAODNV010000013.1"/>
</dbReference>
<dbReference type="SUPFAM" id="SSF103088">
    <property type="entry name" value="OmpA-like"/>
    <property type="match status" value="1"/>
</dbReference>
<dbReference type="PANTHER" id="PTHR30329:SF21">
    <property type="entry name" value="LIPOPROTEIN YIAD-RELATED"/>
    <property type="match status" value="1"/>
</dbReference>
<sequence length="677" mass="72849">MSRSNQFLAGSALCLLMAAPLPAGAGDRADVFAPVPEREIALMLAQAEAPGETAPEGQPGEGQPGADCPPGSAPQDGGCVLLEDAPAQAQPAPAEPEAESAPEAAPQPAEPQAEPVEPEAAPEAAPAEPEAPMEEAPAEEAPEAAPEAPAEEAPVEEAPAEATPETPAAPQAEDPAEGEAPAATDCPPGTEMSAAGECVAGEEEALPEETPAEETPVDEAPTEEPPAEVAPTDAAPAEEMPSDEAPAEEAPAEEAPAEAAPAEEAPPLTEEPAEEAPGDEPAEAQPAEPVPDAGQPADDGAQPLPATPDGAAEEPLDEGAPAEAQVPETEQPAGEGVVPETDAEAQQDAVNPEQVREEIRELLQEEGQRIELGQTPEDRQVRRREIFRPREDARVIREFQDNRTIIEYNNNIYVESPDYERIVGRSDTVWYEELGNGRVREVIERGDGTRVITVRNRYGDVIRRVRVTPDGSEYVLVYVPEQRFDSVLRFEDPARELPPLRLTVPESEYILEAEVVEEPDRYYEFLSQPPVEPVRRLYSLEEVRYSVRLRDIMPRVDLDTIEFEFGSARIDESEIADLEALAQAMAEMLEENPAETFLIEGHTDAVGSEMANLALSDRRADAVARALTEVFDIPPENLATQGYGEQYLKVDTQEPERENRRVAVRRITPLVAPVASR</sequence>
<evidence type="ECO:0000313" key="5">
    <source>
        <dbReference type="EMBL" id="MCT8991256.1"/>
    </source>
</evidence>
<dbReference type="InterPro" id="IPR006665">
    <property type="entry name" value="OmpA-like"/>
</dbReference>
<dbReference type="CDD" id="cd07185">
    <property type="entry name" value="OmpA_C-like"/>
    <property type="match status" value="1"/>
</dbReference>
<organism evidence="5 6">
    <name type="scientific">Chelativorans petroleitrophicus</name>
    <dbReference type="NCBI Taxonomy" id="2975484"/>
    <lineage>
        <taxon>Bacteria</taxon>
        <taxon>Pseudomonadati</taxon>
        <taxon>Pseudomonadota</taxon>
        <taxon>Alphaproteobacteria</taxon>
        <taxon>Hyphomicrobiales</taxon>
        <taxon>Phyllobacteriaceae</taxon>
        <taxon>Chelativorans</taxon>
    </lineage>
</organism>
<feature type="domain" description="OmpA-like" evidence="4">
    <location>
        <begin position="550"/>
        <end position="675"/>
    </location>
</feature>
<feature type="compositionally biased region" description="Low complexity" evidence="2">
    <location>
        <begin position="160"/>
        <end position="183"/>
    </location>
</feature>
<accession>A0A9X2XAV6</accession>
<dbReference type="InterPro" id="IPR036737">
    <property type="entry name" value="OmpA-like_sf"/>
</dbReference>
<reference evidence="5" key="1">
    <citation type="submission" date="2022-08" db="EMBL/GenBank/DDBJ databases">
        <title>Chelativorans sichuanense sp. nov., a paraffin oil-degrading bacterium isolated from a mixture of oil-based drill cuttings and paddy soil.</title>
        <authorList>
            <person name="Yu J."/>
            <person name="Liu H."/>
            <person name="Chen Q."/>
        </authorList>
    </citation>
    <scope>NUCLEOTIDE SEQUENCE</scope>
    <source>
        <strain evidence="5">SCAU 2101</strain>
    </source>
</reference>
<dbReference type="EMBL" id="JAODNV010000013">
    <property type="protein sequence ID" value="MCT8991256.1"/>
    <property type="molecule type" value="Genomic_DNA"/>
</dbReference>
<dbReference type="PROSITE" id="PS51123">
    <property type="entry name" value="OMPA_2"/>
    <property type="match status" value="1"/>
</dbReference>
<dbReference type="GO" id="GO:0016020">
    <property type="term" value="C:membrane"/>
    <property type="evidence" value="ECO:0007669"/>
    <property type="project" value="UniProtKB-UniRule"/>
</dbReference>
<evidence type="ECO:0000259" key="4">
    <source>
        <dbReference type="PROSITE" id="PS51123"/>
    </source>
</evidence>
<feature type="compositionally biased region" description="Low complexity" evidence="2">
    <location>
        <begin position="99"/>
        <end position="130"/>
    </location>
</feature>
<evidence type="ECO:0000256" key="3">
    <source>
        <dbReference type="SAM" id="SignalP"/>
    </source>
</evidence>
<evidence type="ECO:0000256" key="2">
    <source>
        <dbReference type="SAM" id="MobiDB-lite"/>
    </source>
</evidence>
<keyword evidence="1" id="KW-0472">Membrane</keyword>
<dbReference type="Gene3D" id="3.30.1330.60">
    <property type="entry name" value="OmpA-like domain"/>
    <property type="match status" value="1"/>
</dbReference>